<name>A0A3B3IME9_ORYLA</name>
<dbReference type="SMR" id="A0A3B3IME9"/>
<evidence type="ECO:0000313" key="2">
    <source>
        <dbReference type="Proteomes" id="UP000001038"/>
    </source>
</evidence>
<dbReference type="Bgee" id="ENSORLG00000009612">
    <property type="expression patterns" value="Expressed in pharyngeal gill and 1 other cell type or tissue"/>
</dbReference>
<dbReference type="Gene3D" id="1.20.1250.10">
    <property type="match status" value="1"/>
</dbReference>
<dbReference type="InterPro" id="IPR009079">
    <property type="entry name" value="4_helix_cytokine-like_core"/>
</dbReference>
<reference evidence="1" key="3">
    <citation type="submission" date="2025-09" db="UniProtKB">
        <authorList>
            <consortium name="Ensembl"/>
        </authorList>
    </citation>
    <scope>IDENTIFICATION</scope>
    <source>
        <strain evidence="1">Hd-rR</strain>
    </source>
</reference>
<organism evidence="1 2">
    <name type="scientific">Oryzias latipes</name>
    <name type="common">Japanese rice fish</name>
    <name type="synonym">Japanese killifish</name>
    <dbReference type="NCBI Taxonomy" id="8090"/>
    <lineage>
        <taxon>Eukaryota</taxon>
        <taxon>Metazoa</taxon>
        <taxon>Chordata</taxon>
        <taxon>Craniata</taxon>
        <taxon>Vertebrata</taxon>
        <taxon>Euteleostomi</taxon>
        <taxon>Actinopterygii</taxon>
        <taxon>Neopterygii</taxon>
        <taxon>Teleostei</taxon>
        <taxon>Neoteleostei</taxon>
        <taxon>Acanthomorphata</taxon>
        <taxon>Ovalentaria</taxon>
        <taxon>Atherinomorphae</taxon>
        <taxon>Beloniformes</taxon>
        <taxon>Adrianichthyidae</taxon>
        <taxon>Oryziinae</taxon>
        <taxon>Oryzias</taxon>
    </lineage>
</organism>
<accession>A0A3B3IME9</accession>
<gene>
    <name evidence="1" type="primary">lepa</name>
</gene>
<dbReference type="AlphaFoldDB" id="A0A3B3IME9"/>
<dbReference type="GeneID" id="100049298"/>
<sequence length="185" mass="20737">MFLQHNHVTFFILIGSLARHIPYFKGKTATMDSALVLFAFLFHCLNVATAAPVNPELQEMKSNVIDIAKELSLRLESIIQTSIGPKFSPPSDELNGLSSIMAVLDECTNQISDNFDEAKKIKVDISSLMDSMSEWSDKHCGEQPSTQAENQTSRRFSITESMQAVTRLKHFLLLLQNNSDQLEIC</sequence>
<protein>
    <submittedName>
        <fullName evidence="1">Leptin</fullName>
    </submittedName>
</protein>
<dbReference type="Proteomes" id="UP000001038">
    <property type="component" value="Chromosome 6"/>
</dbReference>
<dbReference type="GeneTree" id="ENSGT00530000066614"/>
<dbReference type="OrthoDB" id="8444189at2759"/>
<reference evidence="1 2" key="1">
    <citation type="journal article" date="2007" name="Nature">
        <title>The medaka draft genome and insights into vertebrate genome evolution.</title>
        <authorList>
            <person name="Kasahara M."/>
            <person name="Naruse K."/>
            <person name="Sasaki S."/>
            <person name="Nakatani Y."/>
            <person name="Qu W."/>
            <person name="Ahsan B."/>
            <person name="Yamada T."/>
            <person name="Nagayasu Y."/>
            <person name="Doi K."/>
            <person name="Kasai Y."/>
            <person name="Jindo T."/>
            <person name="Kobayashi D."/>
            <person name="Shimada A."/>
            <person name="Toyoda A."/>
            <person name="Kuroki Y."/>
            <person name="Fujiyama A."/>
            <person name="Sasaki T."/>
            <person name="Shimizu A."/>
            <person name="Asakawa S."/>
            <person name="Shimizu N."/>
            <person name="Hashimoto S."/>
            <person name="Yang J."/>
            <person name="Lee Y."/>
            <person name="Matsushima K."/>
            <person name="Sugano S."/>
            <person name="Sakaizumi M."/>
            <person name="Narita T."/>
            <person name="Ohishi K."/>
            <person name="Haga S."/>
            <person name="Ohta F."/>
            <person name="Nomoto H."/>
            <person name="Nogata K."/>
            <person name="Morishita T."/>
            <person name="Endo T."/>
            <person name="Shin-I T."/>
            <person name="Takeda H."/>
            <person name="Morishita S."/>
            <person name="Kohara Y."/>
        </authorList>
    </citation>
    <scope>NUCLEOTIDE SEQUENCE [LARGE SCALE GENOMIC DNA]</scope>
    <source>
        <strain evidence="1 2">Hd-rR</strain>
    </source>
</reference>
<dbReference type="Ensembl" id="ENSORLT00000037502.1">
    <property type="protein sequence ID" value="ENSORLP00000045049.1"/>
    <property type="gene ID" value="ENSORLG00000009612.2"/>
</dbReference>
<keyword evidence="2" id="KW-1185">Reference proteome</keyword>
<dbReference type="CTD" id="100150233"/>
<dbReference type="RefSeq" id="XP_023811137.1">
    <property type="nucleotide sequence ID" value="XM_023955369.1"/>
</dbReference>
<reference evidence="1" key="2">
    <citation type="submission" date="2025-08" db="UniProtKB">
        <authorList>
            <consortium name="Ensembl"/>
        </authorList>
    </citation>
    <scope>IDENTIFICATION</scope>
    <source>
        <strain evidence="1">Hd-rR</strain>
    </source>
</reference>
<proteinExistence type="predicted"/>
<evidence type="ECO:0000313" key="1">
    <source>
        <dbReference type="Ensembl" id="ENSORLP00000045049.1"/>
    </source>
</evidence>